<dbReference type="NCBIfam" id="TIGR00711">
    <property type="entry name" value="efflux_EmrB"/>
    <property type="match status" value="1"/>
</dbReference>
<dbReference type="Gene3D" id="1.20.1720.10">
    <property type="entry name" value="Multidrug resistance protein D"/>
    <property type="match status" value="1"/>
</dbReference>
<evidence type="ECO:0000256" key="4">
    <source>
        <dbReference type="ARBA" id="ARBA00022475"/>
    </source>
</evidence>
<evidence type="ECO:0000256" key="5">
    <source>
        <dbReference type="ARBA" id="ARBA00022519"/>
    </source>
</evidence>
<dbReference type="InterPro" id="IPR036259">
    <property type="entry name" value="MFS_trans_sf"/>
</dbReference>
<dbReference type="RefSeq" id="WP_039136619.1">
    <property type="nucleotide sequence ID" value="NZ_JPXY01000047.1"/>
</dbReference>
<dbReference type="FunFam" id="1.20.1720.10:FF:000002">
    <property type="entry name" value="Multidrug resistance protein B"/>
    <property type="match status" value="1"/>
</dbReference>
<dbReference type="SUPFAM" id="SSF103473">
    <property type="entry name" value="MFS general substrate transporter"/>
    <property type="match status" value="1"/>
</dbReference>
<feature type="transmembrane region" description="Helical" evidence="9">
    <location>
        <begin position="50"/>
        <end position="71"/>
    </location>
</feature>
<dbReference type="Pfam" id="PF07690">
    <property type="entry name" value="MFS_1"/>
    <property type="match status" value="1"/>
</dbReference>
<evidence type="ECO:0000256" key="9">
    <source>
        <dbReference type="SAM" id="Phobius"/>
    </source>
</evidence>
<feature type="transmembrane region" description="Helical" evidence="9">
    <location>
        <begin position="332"/>
        <end position="349"/>
    </location>
</feature>
<keyword evidence="5" id="KW-0997">Cell inner membrane</keyword>
<evidence type="ECO:0000256" key="1">
    <source>
        <dbReference type="ARBA" id="ARBA00004429"/>
    </source>
</evidence>
<keyword evidence="4" id="KW-1003">Cell membrane</keyword>
<feature type="transmembrane region" description="Helical" evidence="9">
    <location>
        <begin position="166"/>
        <end position="188"/>
    </location>
</feature>
<organism evidence="11 12">
    <name type="scientific">Gallibacterium genomosp. 2</name>
    <dbReference type="NCBI Taxonomy" id="155517"/>
    <lineage>
        <taxon>Bacteria</taxon>
        <taxon>Pseudomonadati</taxon>
        <taxon>Pseudomonadota</taxon>
        <taxon>Gammaproteobacteria</taxon>
        <taxon>Pasteurellales</taxon>
        <taxon>Pasteurellaceae</taxon>
        <taxon>Gallibacterium</taxon>
    </lineage>
</organism>
<dbReference type="Proteomes" id="UP000030418">
    <property type="component" value="Unassembled WGS sequence"/>
</dbReference>
<feature type="transmembrane region" description="Helical" evidence="9">
    <location>
        <begin position="271"/>
        <end position="294"/>
    </location>
</feature>
<dbReference type="GO" id="GO:0015721">
    <property type="term" value="P:bile acid and bile salt transport"/>
    <property type="evidence" value="ECO:0007669"/>
    <property type="project" value="UniProtKB-ARBA"/>
</dbReference>
<dbReference type="GO" id="GO:0005886">
    <property type="term" value="C:plasma membrane"/>
    <property type="evidence" value="ECO:0007669"/>
    <property type="project" value="UniProtKB-SubCell"/>
</dbReference>
<feature type="transmembrane region" description="Helical" evidence="9">
    <location>
        <begin position="369"/>
        <end position="389"/>
    </location>
</feature>
<keyword evidence="3" id="KW-0813">Transport</keyword>
<sequence length="505" mass="55251">MNQTPIKGGALVMMTLGLALATFMQVLDSTIANVAIPTIAGDLGASSTQGTWVITSFGVANAIAIPITGWLARRFGEVKLFLVSVLIFVIASWLCGISHSLNMLIACRIIQGLAAGPIVPLSQSLLLNNYPPQRRAMALAFWSMTVVVAPICGPILGGWLSDNFHWGWIFFINIPVGILVILFTQITLRDRETKTYKQPIDSIGLILLIFGVGALQLMLDRGREEDWFNSTEIVVLAIIAAIGLITLIIWELGEKHPIVDIALFQKRNFTVGCLCTSLAFLIYLGSVVLIPLLLQQVYGYTATWAGLATAPIGLFPLLLSPIIGRFGHKVDMRLLVTVSFFVYALTFHWRAVTFEPDMDFAAVALPQFIQGIAVACFFMPLTTITLSGLKPEETASASSLFNFLRTLAGSVGTSLTTFMWYNREALHHGEMVENITPYNPASQQYFQAMAEKGLNETQTAASLANQITQQGLIIGANEIFYVSAIAFMLLFVIIWLAKPPFGTKH</sequence>
<feature type="transmembrane region" description="Helical" evidence="9">
    <location>
        <begin position="200"/>
        <end position="219"/>
    </location>
</feature>
<dbReference type="PROSITE" id="PS50850">
    <property type="entry name" value="MFS"/>
    <property type="match status" value="1"/>
</dbReference>
<evidence type="ECO:0000256" key="6">
    <source>
        <dbReference type="ARBA" id="ARBA00022692"/>
    </source>
</evidence>
<dbReference type="GO" id="GO:0022857">
    <property type="term" value="F:transmembrane transporter activity"/>
    <property type="evidence" value="ECO:0007669"/>
    <property type="project" value="InterPro"/>
</dbReference>
<feature type="transmembrane region" description="Helical" evidence="9">
    <location>
        <begin position="103"/>
        <end position="127"/>
    </location>
</feature>
<comment type="caution">
    <text evidence="11">The sequence shown here is derived from an EMBL/GenBank/DDBJ whole genome shotgun (WGS) entry which is preliminary data.</text>
</comment>
<evidence type="ECO:0000259" key="10">
    <source>
        <dbReference type="PROSITE" id="PS50850"/>
    </source>
</evidence>
<dbReference type="AlphaFoldDB" id="A0A0A2XDF9"/>
<dbReference type="EMBL" id="JPXY01000047">
    <property type="protein sequence ID" value="KGQ30456.1"/>
    <property type="molecule type" value="Genomic_DNA"/>
</dbReference>
<gene>
    <name evidence="11" type="primary">emrB</name>
    <name evidence="11" type="ORF">P375_10215</name>
</gene>
<evidence type="ECO:0000256" key="3">
    <source>
        <dbReference type="ARBA" id="ARBA00022448"/>
    </source>
</evidence>
<comment type="similarity">
    <text evidence="2">Belongs to the major facilitator superfamily. EmrB family.</text>
</comment>
<evidence type="ECO:0000313" key="11">
    <source>
        <dbReference type="EMBL" id="KGQ30456.1"/>
    </source>
</evidence>
<reference evidence="11 12" key="1">
    <citation type="submission" date="2014-08" db="EMBL/GenBank/DDBJ databases">
        <title>Chaperone-usher fimbriae in a diverse selection of Gallibacterium genomes.</title>
        <authorList>
            <person name="Kudirkiene E."/>
            <person name="Bager R.J."/>
            <person name="Johnson T.J."/>
            <person name="Bojesen A.M."/>
        </authorList>
    </citation>
    <scope>NUCLEOTIDE SEQUENCE [LARGE SCALE GENOMIC DNA]</scope>
    <source>
        <strain evidence="11 12">CCM5976</strain>
    </source>
</reference>
<dbReference type="PANTHER" id="PTHR42718:SF9">
    <property type="entry name" value="MAJOR FACILITATOR SUPERFAMILY MULTIDRUG TRANSPORTER MFSC"/>
    <property type="match status" value="1"/>
</dbReference>
<name>A0A0A2XDF9_9PAST</name>
<accession>A0A0A2XDF9</accession>
<feature type="domain" description="Major facilitator superfamily (MFS) profile" evidence="10">
    <location>
        <begin position="14"/>
        <end position="502"/>
    </location>
</feature>
<evidence type="ECO:0000256" key="8">
    <source>
        <dbReference type="ARBA" id="ARBA00023136"/>
    </source>
</evidence>
<evidence type="ECO:0000256" key="7">
    <source>
        <dbReference type="ARBA" id="ARBA00022989"/>
    </source>
</evidence>
<feature type="transmembrane region" description="Helical" evidence="9">
    <location>
        <begin position="300"/>
        <end position="320"/>
    </location>
</feature>
<keyword evidence="12" id="KW-1185">Reference proteome</keyword>
<dbReference type="InterPro" id="IPR011701">
    <property type="entry name" value="MFS"/>
</dbReference>
<keyword evidence="7 9" id="KW-1133">Transmembrane helix</keyword>
<feature type="transmembrane region" description="Helical" evidence="9">
    <location>
        <begin position="139"/>
        <end position="160"/>
    </location>
</feature>
<evidence type="ECO:0000313" key="12">
    <source>
        <dbReference type="Proteomes" id="UP000030418"/>
    </source>
</evidence>
<proteinExistence type="inferred from homology"/>
<dbReference type="InterPro" id="IPR020846">
    <property type="entry name" value="MFS_dom"/>
</dbReference>
<keyword evidence="6 9" id="KW-0812">Transmembrane</keyword>
<keyword evidence="8 9" id="KW-0472">Membrane</keyword>
<protein>
    <submittedName>
        <fullName evidence="11">Multidrug resistance protein B</fullName>
    </submittedName>
</protein>
<dbReference type="InterPro" id="IPR004638">
    <property type="entry name" value="EmrB-like"/>
</dbReference>
<dbReference type="PANTHER" id="PTHR42718">
    <property type="entry name" value="MAJOR FACILITATOR SUPERFAMILY MULTIDRUG TRANSPORTER MFSC"/>
    <property type="match status" value="1"/>
</dbReference>
<comment type="subcellular location">
    <subcellularLocation>
        <location evidence="1">Cell inner membrane</location>
        <topology evidence="1">Multi-pass membrane protein</topology>
    </subcellularLocation>
</comment>
<dbReference type="PRINTS" id="PR01036">
    <property type="entry name" value="TCRTETB"/>
</dbReference>
<feature type="transmembrane region" description="Helical" evidence="9">
    <location>
        <begin position="479"/>
        <end position="497"/>
    </location>
</feature>
<dbReference type="Gene3D" id="1.20.1250.20">
    <property type="entry name" value="MFS general substrate transporter like domains"/>
    <property type="match status" value="1"/>
</dbReference>
<feature type="transmembrane region" description="Helical" evidence="9">
    <location>
        <begin position="231"/>
        <end position="250"/>
    </location>
</feature>
<dbReference type="GO" id="GO:1990961">
    <property type="term" value="P:xenobiotic detoxification by transmembrane export across the plasma membrane"/>
    <property type="evidence" value="ECO:0007669"/>
    <property type="project" value="UniProtKB-ARBA"/>
</dbReference>
<evidence type="ECO:0000256" key="2">
    <source>
        <dbReference type="ARBA" id="ARBA00008537"/>
    </source>
</evidence>
<feature type="transmembrane region" description="Helical" evidence="9">
    <location>
        <begin position="78"/>
        <end position="97"/>
    </location>
</feature>
<dbReference type="CDD" id="cd17503">
    <property type="entry name" value="MFS_LmrB_MDR_like"/>
    <property type="match status" value="1"/>
</dbReference>